<protein>
    <submittedName>
        <fullName evidence="1">Uncharacterized protein</fullName>
    </submittedName>
</protein>
<sequence length="234" mass="24633">MNADVTISRGPIPLPFCAKTWTTEASAWSWSAMKCFLVLILGVSSVSSVSSTRLQRGHISCPSGQPCRCDCAMAALAQLTSEPELLPPVAPPPLPPMPPAALPPMPTYTRMTEADLPTLGPPPPTTTMSTTLRPPPGLFAAGGNPAQMQADIMNGGFDHHFQYVPGSGFFNKNTGRFQMTAQPMAGPGMAMPGMAPGMAMPGAGPPLQLISMAETQEGSRHLRARQGQSCECDQ</sequence>
<evidence type="ECO:0000313" key="3">
    <source>
        <dbReference type="Proteomes" id="UP001152797"/>
    </source>
</evidence>
<dbReference type="EMBL" id="CAMXCT020001029">
    <property type="protein sequence ID" value="CAL1139294.1"/>
    <property type="molecule type" value="Genomic_DNA"/>
</dbReference>
<dbReference type="EMBL" id="CAMXCT010001029">
    <property type="protein sequence ID" value="CAI3985919.1"/>
    <property type="molecule type" value="Genomic_DNA"/>
</dbReference>
<gene>
    <name evidence="1" type="ORF">C1SCF055_LOCUS13309</name>
</gene>
<keyword evidence="3" id="KW-1185">Reference proteome</keyword>
<organism evidence="1">
    <name type="scientific">Cladocopium goreaui</name>
    <dbReference type="NCBI Taxonomy" id="2562237"/>
    <lineage>
        <taxon>Eukaryota</taxon>
        <taxon>Sar</taxon>
        <taxon>Alveolata</taxon>
        <taxon>Dinophyceae</taxon>
        <taxon>Suessiales</taxon>
        <taxon>Symbiodiniaceae</taxon>
        <taxon>Cladocopium</taxon>
    </lineage>
</organism>
<comment type="caution">
    <text evidence="1">The sequence shown here is derived from an EMBL/GenBank/DDBJ whole genome shotgun (WGS) entry which is preliminary data.</text>
</comment>
<accession>A0A9P1C6F2</accession>
<evidence type="ECO:0000313" key="1">
    <source>
        <dbReference type="EMBL" id="CAI3985919.1"/>
    </source>
</evidence>
<reference evidence="1" key="1">
    <citation type="submission" date="2022-10" db="EMBL/GenBank/DDBJ databases">
        <authorList>
            <person name="Chen Y."/>
            <person name="Dougan E. K."/>
            <person name="Chan C."/>
            <person name="Rhodes N."/>
            <person name="Thang M."/>
        </authorList>
    </citation>
    <scope>NUCLEOTIDE SEQUENCE</scope>
</reference>
<name>A0A9P1C6F2_9DINO</name>
<proteinExistence type="predicted"/>
<reference evidence="2" key="2">
    <citation type="submission" date="2024-04" db="EMBL/GenBank/DDBJ databases">
        <authorList>
            <person name="Chen Y."/>
            <person name="Shah S."/>
            <person name="Dougan E. K."/>
            <person name="Thang M."/>
            <person name="Chan C."/>
        </authorList>
    </citation>
    <scope>NUCLEOTIDE SEQUENCE [LARGE SCALE GENOMIC DNA]</scope>
</reference>
<evidence type="ECO:0000313" key="2">
    <source>
        <dbReference type="EMBL" id="CAL1139294.1"/>
    </source>
</evidence>
<dbReference type="EMBL" id="CAMXCT030001029">
    <property type="protein sequence ID" value="CAL4773231.1"/>
    <property type="molecule type" value="Genomic_DNA"/>
</dbReference>
<dbReference type="AlphaFoldDB" id="A0A9P1C6F2"/>
<dbReference type="Proteomes" id="UP001152797">
    <property type="component" value="Unassembled WGS sequence"/>
</dbReference>